<evidence type="ECO:0000256" key="1">
    <source>
        <dbReference type="ARBA" id="ARBA00004418"/>
    </source>
</evidence>
<dbReference type="InterPro" id="IPR018313">
    <property type="entry name" value="SBP_3_CS"/>
</dbReference>
<evidence type="ECO:0000256" key="5">
    <source>
        <dbReference type="ARBA" id="ARBA00022764"/>
    </source>
</evidence>
<organism evidence="9 10">
    <name type="scientific">Caballeronia udeis</name>
    <dbReference type="NCBI Taxonomy" id="1232866"/>
    <lineage>
        <taxon>Bacteria</taxon>
        <taxon>Pseudomonadati</taxon>
        <taxon>Pseudomonadota</taxon>
        <taxon>Betaproteobacteria</taxon>
        <taxon>Burkholderiales</taxon>
        <taxon>Burkholderiaceae</taxon>
        <taxon>Caballeronia</taxon>
    </lineage>
</organism>
<evidence type="ECO:0000256" key="3">
    <source>
        <dbReference type="ARBA" id="ARBA00022448"/>
    </source>
</evidence>
<evidence type="ECO:0000313" key="9">
    <source>
        <dbReference type="EMBL" id="SAL23897.1"/>
    </source>
</evidence>
<evidence type="ECO:0000256" key="2">
    <source>
        <dbReference type="ARBA" id="ARBA00010333"/>
    </source>
</evidence>
<protein>
    <submittedName>
        <fullName evidence="9">Histidine-binding periplasmic protein</fullName>
    </submittedName>
</protein>
<evidence type="ECO:0000256" key="7">
    <source>
        <dbReference type="SAM" id="SignalP"/>
    </source>
</evidence>
<keyword evidence="3" id="KW-0813">Transport</keyword>
<keyword evidence="4 7" id="KW-0732">Signal</keyword>
<dbReference type="NCBIfam" id="TIGR01096">
    <property type="entry name" value="3A0103s03R"/>
    <property type="match status" value="1"/>
</dbReference>
<dbReference type="OrthoDB" id="368476at2"/>
<evidence type="ECO:0000259" key="8">
    <source>
        <dbReference type="SMART" id="SM00062"/>
    </source>
</evidence>
<name>A0A158FW48_9BURK</name>
<dbReference type="PANTHER" id="PTHR35936:SF13">
    <property type="entry name" value="HISTIDINE-BINDING PERIPLASMIC PROTEIN"/>
    <property type="match status" value="1"/>
</dbReference>
<evidence type="ECO:0000313" key="10">
    <source>
        <dbReference type="Proteomes" id="UP000054683"/>
    </source>
</evidence>
<dbReference type="CDD" id="cd13703">
    <property type="entry name" value="PBP2_HisJ_LAO"/>
    <property type="match status" value="1"/>
</dbReference>
<dbReference type="PANTHER" id="PTHR35936">
    <property type="entry name" value="MEMBRANE-BOUND LYTIC MUREIN TRANSGLYCOSYLASE F"/>
    <property type="match status" value="1"/>
</dbReference>
<feature type="signal peptide" evidence="7">
    <location>
        <begin position="1"/>
        <end position="28"/>
    </location>
</feature>
<sequence>MRQNVLSAMLAVTLCAAASMLVAVQVQAKEIPTIRFGVEASYPPFESKTADGQLQGFDIDLGNALCSQLKAKCVWVENAFDGLIPALQARKFDAIDSAMNINAKRSEQIDFTQPLYRTPAQLVARAGSTLQPTPESLASHKVGVLQGSIQEQYAKQAWATKGVDVVSYQTQDLVYADLSAGRLDATFVDATAASLGFLNQPAGKGFAFAGPSVKDAKVIGTGVGIGVRKGDKELVDALNGAFLELKRNGTYQKLLKKYFTVDLAVD</sequence>
<dbReference type="Proteomes" id="UP000054683">
    <property type="component" value="Unassembled WGS sequence"/>
</dbReference>
<keyword evidence="5" id="KW-0574">Periplasm</keyword>
<accession>A0A158FW48</accession>
<proteinExistence type="inferred from homology"/>
<dbReference type="GO" id="GO:0030288">
    <property type="term" value="C:outer membrane-bounded periplasmic space"/>
    <property type="evidence" value="ECO:0007669"/>
    <property type="project" value="InterPro"/>
</dbReference>
<feature type="domain" description="Solute-binding protein family 3/N-terminal" evidence="8">
    <location>
        <begin position="33"/>
        <end position="262"/>
    </location>
</feature>
<dbReference type="AlphaFoldDB" id="A0A158FW48"/>
<dbReference type="Gene3D" id="3.40.190.10">
    <property type="entry name" value="Periplasmic binding protein-like II"/>
    <property type="match status" value="2"/>
</dbReference>
<dbReference type="InterPro" id="IPR005768">
    <property type="entry name" value="Lys_Arg_Orn-bd"/>
</dbReference>
<dbReference type="SMART" id="SM00062">
    <property type="entry name" value="PBPb"/>
    <property type="match status" value="1"/>
</dbReference>
<evidence type="ECO:0000256" key="6">
    <source>
        <dbReference type="RuleBase" id="RU003744"/>
    </source>
</evidence>
<evidence type="ECO:0000256" key="4">
    <source>
        <dbReference type="ARBA" id="ARBA00022729"/>
    </source>
</evidence>
<dbReference type="SUPFAM" id="SSF53850">
    <property type="entry name" value="Periplasmic binding protein-like II"/>
    <property type="match status" value="1"/>
</dbReference>
<comment type="similarity">
    <text evidence="2 6">Belongs to the bacterial solute-binding protein 3 family.</text>
</comment>
<dbReference type="EMBL" id="FCOK02000008">
    <property type="protein sequence ID" value="SAL23897.1"/>
    <property type="molecule type" value="Genomic_DNA"/>
</dbReference>
<dbReference type="RefSeq" id="WP_062084180.1">
    <property type="nucleotide sequence ID" value="NZ_FCOK02000008.1"/>
</dbReference>
<dbReference type="PROSITE" id="PS01039">
    <property type="entry name" value="SBP_BACTERIAL_3"/>
    <property type="match status" value="1"/>
</dbReference>
<dbReference type="InterPro" id="IPR001638">
    <property type="entry name" value="Solute-binding_3/MltF_N"/>
</dbReference>
<feature type="chain" id="PRO_5008501556" evidence="7">
    <location>
        <begin position="29"/>
        <end position="266"/>
    </location>
</feature>
<comment type="subcellular location">
    <subcellularLocation>
        <location evidence="1">Periplasm</location>
    </subcellularLocation>
</comment>
<gene>
    <name evidence="9" type="ORF">AWB69_01690</name>
</gene>
<dbReference type="Pfam" id="PF00497">
    <property type="entry name" value="SBP_bac_3"/>
    <property type="match status" value="1"/>
</dbReference>
<reference evidence="9 10" key="1">
    <citation type="submission" date="2016-01" db="EMBL/GenBank/DDBJ databases">
        <authorList>
            <person name="Oliw E.H."/>
        </authorList>
    </citation>
    <scope>NUCLEOTIDE SEQUENCE [LARGE SCALE GENOMIC DNA]</scope>
    <source>
        <strain evidence="9">LMG 27134</strain>
    </source>
</reference>